<evidence type="ECO:0000256" key="4">
    <source>
        <dbReference type="ARBA" id="ARBA00023136"/>
    </source>
</evidence>
<keyword evidence="2 5" id="KW-0812">Transmembrane</keyword>
<dbReference type="EMBL" id="LR899011">
    <property type="protein sequence ID" value="CAD7084049.1"/>
    <property type="molecule type" value="Genomic_DNA"/>
</dbReference>
<evidence type="ECO:0000256" key="5">
    <source>
        <dbReference type="SAM" id="Phobius"/>
    </source>
</evidence>
<dbReference type="SUPFAM" id="SSF103473">
    <property type="entry name" value="MFS general substrate transporter"/>
    <property type="match status" value="1"/>
</dbReference>
<feature type="transmembrane region" description="Helical" evidence="5">
    <location>
        <begin position="278"/>
        <end position="297"/>
    </location>
</feature>
<protein>
    <recommendedName>
        <fullName evidence="6">Major facilitator superfamily (MFS) profile domain-containing protein</fullName>
    </recommendedName>
</protein>
<feature type="transmembrane region" description="Helical" evidence="5">
    <location>
        <begin position="193"/>
        <end position="213"/>
    </location>
</feature>
<feature type="domain" description="Major facilitator superfamily (MFS) profile" evidence="6">
    <location>
        <begin position="89"/>
        <end position="538"/>
    </location>
</feature>
<dbReference type="PANTHER" id="PTHR24064">
    <property type="entry name" value="SOLUTE CARRIER FAMILY 22 MEMBER"/>
    <property type="match status" value="1"/>
</dbReference>
<keyword evidence="3 5" id="KW-1133">Transmembrane helix</keyword>
<dbReference type="InterPro" id="IPR020846">
    <property type="entry name" value="MFS_dom"/>
</dbReference>
<feature type="transmembrane region" description="Helical" evidence="5">
    <location>
        <begin position="397"/>
        <end position="418"/>
    </location>
</feature>
<feature type="transmembrane region" description="Helical" evidence="5">
    <location>
        <begin position="484"/>
        <end position="505"/>
    </location>
</feature>
<dbReference type="GO" id="GO:0016020">
    <property type="term" value="C:membrane"/>
    <property type="evidence" value="ECO:0007669"/>
    <property type="project" value="UniProtKB-SubCell"/>
</dbReference>
<keyword evidence="8" id="KW-1185">Reference proteome</keyword>
<evidence type="ECO:0000256" key="1">
    <source>
        <dbReference type="ARBA" id="ARBA00004141"/>
    </source>
</evidence>
<dbReference type="InParanoid" id="A0A7R8YT06"/>
<evidence type="ECO:0000256" key="2">
    <source>
        <dbReference type="ARBA" id="ARBA00022692"/>
    </source>
</evidence>
<proteinExistence type="predicted"/>
<reference evidence="7 8" key="1">
    <citation type="submission" date="2020-11" db="EMBL/GenBank/DDBJ databases">
        <authorList>
            <person name="Wallbank WR R."/>
            <person name="Pardo Diaz C."/>
            <person name="Kozak K."/>
            <person name="Martin S."/>
            <person name="Jiggins C."/>
            <person name="Moest M."/>
            <person name="Warren A I."/>
            <person name="Generalovic N T."/>
            <person name="Byers J.R.P. K."/>
            <person name="Montejo-Kovacevich G."/>
            <person name="Yen C E."/>
        </authorList>
    </citation>
    <scope>NUCLEOTIDE SEQUENCE [LARGE SCALE GENOMIC DNA]</scope>
</reference>
<dbReference type="Proteomes" id="UP000594454">
    <property type="component" value="Chromosome 3"/>
</dbReference>
<evidence type="ECO:0000313" key="7">
    <source>
        <dbReference type="EMBL" id="CAD7084049.1"/>
    </source>
</evidence>
<sequence>MTSDTPPANNKPVTPGSLKETVTNELERLETTNKWVWALFFLCFSPNILNGFHVSSYVLLAHISNDMWCTIPQLKDSNWTTEEMRNISSTGLTSKGCTVLDWDYSQLGHMTFTEAWEHTQTNGRPKEVSCQSSSIGGSYEFENPLSSIVPEWNLVCEKAVSRTSAQVSVSIGKFLGASIFGIMSDKFGRKTTFVLASAVYIISSIITTVSPWYTLFLAGRFGLGASASGIFYPAFALLSENIGVGHRSRMSIAFSASYPVGMLFLALVGYLIEPWRYLQLALTIPGFLLILNCYLMFESPRWLLSKDRVADAYRVVFKKKANLQLDNIPSEKQKEAESQKPATLSTKLLGSVNELKNLYGESKMRRMAFTCYFMWCVVSLCYYVTALNANNLAANRFVYVLITGCVDLPCYLLPMILLRFMGRKTAAFTLFTLAGISLLIVLAIPQENVSLLVFFAMFGRFGISAVYSIVTLHTAELFPTEIRNSALGTCSTMAHIGSITAPYIVDVLGLLGWFIPTTICGCSILVAGLLMLTLPETGKRNLVDHVKDEVECKNDKQ</sequence>
<dbReference type="AlphaFoldDB" id="A0A7R8YT06"/>
<evidence type="ECO:0000256" key="3">
    <source>
        <dbReference type="ARBA" id="ARBA00022989"/>
    </source>
</evidence>
<feature type="transmembrane region" description="Helical" evidence="5">
    <location>
        <begin position="35"/>
        <end position="60"/>
    </location>
</feature>
<dbReference type="PROSITE" id="PS50850">
    <property type="entry name" value="MFS"/>
    <property type="match status" value="1"/>
</dbReference>
<dbReference type="Pfam" id="PF00083">
    <property type="entry name" value="Sugar_tr"/>
    <property type="match status" value="1"/>
</dbReference>
<organism evidence="7 8">
    <name type="scientific">Hermetia illucens</name>
    <name type="common">Black soldier fly</name>
    <dbReference type="NCBI Taxonomy" id="343691"/>
    <lineage>
        <taxon>Eukaryota</taxon>
        <taxon>Metazoa</taxon>
        <taxon>Ecdysozoa</taxon>
        <taxon>Arthropoda</taxon>
        <taxon>Hexapoda</taxon>
        <taxon>Insecta</taxon>
        <taxon>Pterygota</taxon>
        <taxon>Neoptera</taxon>
        <taxon>Endopterygota</taxon>
        <taxon>Diptera</taxon>
        <taxon>Brachycera</taxon>
        <taxon>Stratiomyomorpha</taxon>
        <taxon>Stratiomyidae</taxon>
        <taxon>Hermetiinae</taxon>
        <taxon>Hermetia</taxon>
    </lineage>
</organism>
<gene>
    <name evidence="7" type="ORF">HERILL_LOCUS6965</name>
</gene>
<feature type="transmembrane region" description="Helical" evidence="5">
    <location>
        <begin position="425"/>
        <end position="445"/>
    </location>
</feature>
<name>A0A7R8YT06_HERIL</name>
<dbReference type="Gene3D" id="1.20.1250.20">
    <property type="entry name" value="MFS general substrate transporter like domains"/>
    <property type="match status" value="1"/>
</dbReference>
<feature type="transmembrane region" description="Helical" evidence="5">
    <location>
        <begin position="367"/>
        <end position="385"/>
    </location>
</feature>
<feature type="transmembrane region" description="Helical" evidence="5">
    <location>
        <begin position="511"/>
        <end position="532"/>
    </location>
</feature>
<dbReference type="OMA" id="FRQPSHY"/>
<keyword evidence="4 5" id="KW-0472">Membrane</keyword>
<evidence type="ECO:0000259" key="6">
    <source>
        <dbReference type="PROSITE" id="PS50850"/>
    </source>
</evidence>
<evidence type="ECO:0000313" key="8">
    <source>
        <dbReference type="Proteomes" id="UP000594454"/>
    </source>
</evidence>
<dbReference type="OrthoDB" id="2544694at2759"/>
<accession>A0A7R8YT06</accession>
<dbReference type="InterPro" id="IPR036259">
    <property type="entry name" value="MFS_trans_sf"/>
</dbReference>
<feature type="transmembrane region" description="Helical" evidence="5">
    <location>
        <begin position="250"/>
        <end position="272"/>
    </location>
</feature>
<dbReference type="CDD" id="cd17317">
    <property type="entry name" value="MFS_SLC22"/>
    <property type="match status" value="1"/>
</dbReference>
<feature type="transmembrane region" description="Helical" evidence="5">
    <location>
        <begin position="451"/>
        <end position="472"/>
    </location>
</feature>
<dbReference type="GO" id="GO:0022857">
    <property type="term" value="F:transmembrane transporter activity"/>
    <property type="evidence" value="ECO:0007669"/>
    <property type="project" value="InterPro"/>
</dbReference>
<feature type="transmembrane region" description="Helical" evidence="5">
    <location>
        <begin position="219"/>
        <end position="238"/>
    </location>
</feature>
<comment type="subcellular location">
    <subcellularLocation>
        <location evidence="1">Membrane</location>
        <topology evidence="1">Multi-pass membrane protein</topology>
    </subcellularLocation>
</comment>
<dbReference type="InterPro" id="IPR005828">
    <property type="entry name" value="MFS_sugar_transport-like"/>
</dbReference>